<keyword evidence="4" id="KW-1185">Reference proteome</keyword>
<name>A0A544TQJ8_9BACI</name>
<comment type="caution">
    <text evidence="3">The sequence shown here is derived from an EMBL/GenBank/DDBJ whole genome shotgun (WGS) entry which is preliminary data.</text>
</comment>
<dbReference type="InterPro" id="IPR029787">
    <property type="entry name" value="Nucleotide_cyclase"/>
</dbReference>
<dbReference type="PANTHER" id="PTHR33121">
    <property type="entry name" value="CYCLIC DI-GMP PHOSPHODIESTERASE PDEF"/>
    <property type="match status" value="1"/>
</dbReference>
<dbReference type="CDD" id="cd01948">
    <property type="entry name" value="EAL"/>
    <property type="match status" value="1"/>
</dbReference>
<proteinExistence type="predicted"/>
<dbReference type="SUPFAM" id="SSF141868">
    <property type="entry name" value="EAL domain-like"/>
    <property type="match status" value="1"/>
</dbReference>
<dbReference type="InterPro" id="IPR000160">
    <property type="entry name" value="GGDEF_dom"/>
</dbReference>
<dbReference type="InterPro" id="IPR046342">
    <property type="entry name" value="CBS_dom_sf"/>
</dbReference>
<dbReference type="SUPFAM" id="SSF54631">
    <property type="entry name" value="CBS-domain pair"/>
    <property type="match status" value="1"/>
</dbReference>
<feature type="domain" description="EAL" evidence="1">
    <location>
        <begin position="5"/>
        <end position="255"/>
    </location>
</feature>
<dbReference type="PROSITE" id="PS50887">
    <property type="entry name" value="GGDEF"/>
    <property type="match status" value="1"/>
</dbReference>
<dbReference type="InterPro" id="IPR035919">
    <property type="entry name" value="EAL_sf"/>
</dbReference>
<dbReference type="Pfam" id="PF00990">
    <property type="entry name" value="GGDEF"/>
    <property type="match status" value="1"/>
</dbReference>
<dbReference type="SUPFAM" id="SSF55073">
    <property type="entry name" value="Nucleotide cyclase"/>
    <property type="match status" value="1"/>
</dbReference>
<gene>
    <name evidence="3" type="ORF">FG384_10910</name>
</gene>
<sequence length="596" mass="68293">MAIEDHDYSELFTYILEEKAIQTVFQPIISLQTGDVYGYEALSRGPENTALRNPETLFDYAMESGQLWELEHLCRGNALKYAHLLKAEGKLFLNVNPNIMNDPKFKQGFTKEFLSNFHMDSDCIVFEITEREAINNLKDFINTVDHYKKQFYQIAIDDVGSGYSGLNVITDVRPHFIKLDMKLIRHIDKDRTKQLLVKSLSEFAHYSQIHMIAEGIETKEELITLIDLGVHYGQGYYIQKPEKHLFSIREELKICIELENKRRNIISSTRLTDTSIEQIATPLRTIASHTPISKVSKLMEADDSLPGFCIKDGNKLIGVITRNKLHLKFSGPYGYSLYNKKPVSAIMSRNYMKVDAATPIDKVAKIAMKRDPIHLYDFITITKENKYFGVVTVKDLLEKSMQLEIDYAKHLNPLSELPGNIIIEQQLQKCIDSPDNYTVLYLDIDNFKPYNDVYGFEKGDKVIMKLAEILEEYSSTDVFVGHIGGDDFIMIVESSKSNELCKKIIYQFETSIEHFYHAHDFLKGCIISKNRHGIEEQFPLLTISIAGILNKNAQTIFELSEKASYIKKQCKQLHGSNYLITNTILQVPGTETNVNV</sequence>
<dbReference type="Gene3D" id="3.20.20.450">
    <property type="entry name" value="EAL domain"/>
    <property type="match status" value="1"/>
</dbReference>
<dbReference type="PANTHER" id="PTHR33121:SF76">
    <property type="entry name" value="SIGNALING PROTEIN"/>
    <property type="match status" value="1"/>
</dbReference>
<evidence type="ECO:0000259" key="1">
    <source>
        <dbReference type="PROSITE" id="PS50883"/>
    </source>
</evidence>
<dbReference type="SMART" id="SM00052">
    <property type="entry name" value="EAL"/>
    <property type="match status" value="1"/>
</dbReference>
<dbReference type="Gene3D" id="3.10.580.10">
    <property type="entry name" value="CBS-domain"/>
    <property type="match status" value="1"/>
</dbReference>
<dbReference type="Pfam" id="PF00571">
    <property type="entry name" value="CBS"/>
    <property type="match status" value="2"/>
</dbReference>
<evidence type="ECO:0000259" key="2">
    <source>
        <dbReference type="PROSITE" id="PS50887"/>
    </source>
</evidence>
<protein>
    <submittedName>
        <fullName evidence="3">GGDEF domain-containing protein</fullName>
    </submittedName>
</protein>
<evidence type="ECO:0000313" key="3">
    <source>
        <dbReference type="EMBL" id="TQR19720.1"/>
    </source>
</evidence>
<dbReference type="Gene3D" id="3.30.70.270">
    <property type="match status" value="1"/>
</dbReference>
<dbReference type="InterPro" id="IPR000644">
    <property type="entry name" value="CBS_dom"/>
</dbReference>
<reference evidence="3 4" key="1">
    <citation type="submission" date="2019-06" db="EMBL/GenBank/DDBJ databases">
        <title>Psychrobacillus vulpis sp. nov., a new species isolated from feces of a red fox that inhabits in The Tablas de Daimiel Natural Park, Albacete, Spain.</title>
        <authorList>
            <person name="Rodriguez M."/>
            <person name="Reina J.C."/>
            <person name="Bejar V."/>
            <person name="Llamas I."/>
        </authorList>
    </citation>
    <scope>NUCLEOTIDE SEQUENCE [LARGE SCALE GENOMIC DNA]</scope>
    <source>
        <strain evidence="3 4">Z8</strain>
    </source>
</reference>
<dbReference type="EMBL" id="VDGI01000011">
    <property type="protein sequence ID" value="TQR19720.1"/>
    <property type="molecule type" value="Genomic_DNA"/>
</dbReference>
<dbReference type="AlphaFoldDB" id="A0A544TQJ8"/>
<organism evidence="3 4">
    <name type="scientific">Psychrobacillus vulpis</name>
    <dbReference type="NCBI Taxonomy" id="2325572"/>
    <lineage>
        <taxon>Bacteria</taxon>
        <taxon>Bacillati</taxon>
        <taxon>Bacillota</taxon>
        <taxon>Bacilli</taxon>
        <taxon>Bacillales</taxon>
        <taxon>Bacillaceae</taxon>
        <taxon>Psychrobacillus</taxon>
    </lineage>
</organism>
<dbReference type="OrthoDB" id="581425at2"/>
<dbReference type="NCBIfam" id="TIGR00254">
    <property type="entry name" value="GGDEF"/>
    <property type="match status" value="1"/>
</dbReference>
<evidence type="ECO:0000313" key="4">
    <source>
        <dbReference type="Proteomes" id="UP000316626"/>
    </source>
</evidence>
<dbReference type="PROSITE" id="PS50883">
    <property type="entry name" value="EAL"/>
    <property type="match status" value="1"/>
</dbReference>
<dbReference type="InterPro" id="IPR001633">
    <property type="entry name" value="EAL_dom"/>
</dbReference>
<dbReference type="GO" id="GO:0071111">
    <property type="term" value="F:cyclic-guanylate-specific phosphodiesterase activity"/>
    <property type="evidence" value="ECO:0007669"/>
    <property type="project" value="InterPro"/>
</dbReference>
<dbReference type="RefSeq" id="WP_142642630.1">
    <property type="nucleotide sequence ID" value="NZ_VDGI01000011.1"/>
</dbReference>
<dbReference type="Pfam" id="PF00563">
    <property type="entry name" value="EAL"/>
    <property type="match status" value="1"/>
</dbReference>
<feature type="domain" description="GGDEF" evidence="2">
    <location>
        <begin position="435"/>
        <end position="584"/>
    </location>
</feature>
<dbReference type="InterPro" id="IPR043128">
    <property type="entry name" value="Rev_trsase/Diguanyl_cyclase"/>
</dbReference>
<dbReference type="SMART" id="SM00267">
    <property type="entry name" value="GGDEF"/>
    <property type="match status" value="1"/>
</dbReference>
<dbReference type="CDD" id="cd01949">
    <property type="entry name" value="GGDEF"/>
    <property type="match status" value="1"/>
</dbReference>
<accession>A0A544TQJ8</accession>
<dbReference type="InterPro" id="IPR050706">
    <property type="entry name" value="Cyclic-di-GMP_PDE-like"/>
</dbReference>
<dbReference type="Proteomes" id="UP000316626">
    <property type="component" value="Unassembled WGS sequence"/>
</dbReference>